<keyword evidence="1" id="KW-0802">TPR repeat</keyword>
<dbReference type="Pfam" id="PF13432">
    <property type="entry name" value="TPR_16"/>
    <property type="match status" value="1"/>
</dbReference>
<dbReference type="OrthoDB" id="1465834at2"/>
<dbReference type="AlphaFoldDB" id="A0A2W1MYP2"/>
<evidence type="ECO:0000313" key="2">
    <source>
        <dbReference type="EMBL" id="PZE16504.1"/>
    </source>
</evidence>
<protein>
    <recommendedName>
        <fullName evidence="4">Tetratricopeptide repeat protein</fullName>
    </recommendedName>
</protein>
<dbReference type="PROSITE" id="PS51257">
    <property type="entry name" value="PROKAR_LIPOPROTEIN"/>
    <property type="match status" value="1"/>
</dbReference>
<dbReference type="InterPro" id="IPR019734">
    <property type="entry name" value="TPR_rpt"/>
</dbReference>
<accession>A0A2W1MYP2</accession>
<dbReference type="InterPro" id="IPR011990">
    <property type="entry name" value="TPR-like_helical_dom_sf"/>
</dbReference>
<organism evidence="2 3">
    <name type="scientific">Putridiphycobacter roseus</name>
    <dbReference type="NCBI Taxonomy" id="2219161"/>
    <lineage>
        <taxon>Bacteria</taxon>
        <taxon>Pseudomonadati</taxon>
        <taxon>Bacteroidota</taxon>
        <taxon>Flavobacteriia</taxon>
        <taxon>Flavobacteriales</taxon>
        <taxon>Crocinitomicaceae</taxon>
        <taxon>Putridiphycobacter</taxon>
    </lineage>
</organism>
<keyword evidence="3" id="KW-1185">Reference proteome</keyword>
<name>A0A2W1MYP2_9FLAO</name>
<evidence type="ECO:0000256" key="1">
    <source>
        <dbReference type="PROSITE-ProRule" id="PRU00339"/>
    </source>
</evidence>
<dbReference type="SUPFAM" id="SSF48452">
    <property type="entry name" value="TPR-like"/>
    <property type="match status" value="1"/>
</dbReference>
<comment type="caution">
    <text evidence="2">The sequence shown here is derived from an EMBL/GenBank/DDBJ whole genome shotgun (WGS) entry which is preliminary data.</text>
</comment>
<evidence type="ECO:0000313" key="3">
    <source>
        <dbReference type="Proteomes" id="UP000249248"/>
    </source>
</evidence>
<dbReference type="PROSITE" id="PS50005">
    <property type="entry name" value="TPR"/>
    <property type="match status" value="1"/>
</dbReference>
<gene>
    <name evidence="2" type="ORF">DNU06_13235</name>
</gene>
<dbReference type="Proteomes" id="UP000249248">
    <property type="component" value="Unassembled WGS sequence"/>
</dbReference>
<evidence type="ECO:0008006" key="4">
    <source>
        <dbReference type="Google" id="ProtNLM"/>
    </source>
</evidence>
<dbReference type="EMBL" id="QKSB01000008">
    <property type="protein sequence ID" value="PZE16504.1"/>
    <property type="molecule type" value="Genomic_DNA"/>
</dbReference>
<sequence length="565" mass="62416">MKKRGFKGLAGILILTTTLTGCKLIGDIEYTLDKDPVEMHGDSVRVNITVKVPEKGLNKKASAEITPMLGSKAFKTITIQGEKATGNGQTIEFKPGSTVNYTDVIAYSPDLENADLKITGKVMKGKKEEALEEKKIGDGTIVTPLLVQNDDKVILAKDDFVRTTEQVFGGTEVNYDKAKSNVKSSELKQEDIKNFRNWMIAASTNPKVAPKAINLIAYASPEGETGKNNTLADDRAISTQDALIKVLKAKKGEEQMDVTSLIKKMPKGEDWDGFKTALQASDIEDKDLIVRVLQMYADPVKREEEIKKMSATYKRLEKDILPPLRRTQVRVVYDQIGWSDAELKGLSTTNPDTLTIEELLFTAALYDNLEDKKRLYKEAVRQYPNDWRGHNNLGYVQYNQNEMALATTSFEKANSLNENAITLNSLGVIARQNGDRDKAEALFNSAVSAGPEVKYNLGIIDVQNGDYSNAVSNMGANNTFNKALAQVLNNDYSAALSTVDASSEANSPMGYYLKAIIGARQNNMDMVVNNLTSAFAKDSSLKNKAANDREFIKFYENASFQNVVK</sequence>
<feature type="repeat" description="TPR" evidence="1">
    <location>
        <begin position="420"/>
        <end position="453"/>
    </location>
</feature>
<dbReference type="Gene3D" id="1.25.40.10">
    <property type="entry name" value="Tetratricopeptide repeat domain"/>
    <property type="match status" value="1"/>
</dbReference>
<proteinExistence type="predicted"/>
<dbReference type="RefSeq" id="WP_111063963.1">
    <property type="nucleotide sequence ID" value="NZ_JBHUCU010000005.1"/>
</dbReference>
<reference evidence="2 3" key="1">
    <citation type="submission" date="2018-06" db="EMBL/GenBank/DDBJ databases">
        <title>The draft genome sequence of Crocinitomix sp. SM1701.</title>
        <authorList>
            <person name="Zhang X."/>
        </authorList>
    </citation>
    <scope>NUCLEOTIDE SEQUENCE [LARGE SCALE GENOMIC DNA]</scope>
    <source>
        <strain evidence="2 3">SM1701</strain>
    </source>
</reference>